<dbReference type="RefSeq" id="WP_053237824.1">
    <property type="nucleotide sequence ID" value="NZ_CP011125.1"/>
</dbReference>
<feature type="region of interest" description="Disordered" evidence="2">
    <location>
        <begin position="122"/>
        <end position="172"/>
    </location>
</feature>
<dbReference type="PROSITE" id="PS50005">
    <property type="entry name" value="TPR"/>
    <property type="match status" value="1"/>
</dbReference>
<feature type="signal peptide" evidence="4">
    <location>
        <begin position="1"/>
        <end position="20"/>
    </location>
</feature>
<feature type="repeat" description="TPR" evidence="1">
    <location>
        <begin position="39"/>
        <end position="72"/>
    </location>
</feature>
<dbReference type="InterPro" id="IPR019734">
    <property type="entry name" value="TPR_rpt"/>
</dbReference>
<dbReference type="STRING" id="927083.DB32_008053"/>
<dbReference type="OrthoDB" id="5506532at2"/>
<evidence type="ECO:0000256" key="1">
    <source>
        <dbReference type="PROSITE-ProRule" id="PRU00339"/>
    </source>
</evidence>
<keyword evidence="3" id="KW-1133">Transmembrane helix</keyword>
<feature type="transmembrane region" description="Helical" evidence="3">
    <location>
        <begin position="235"/>
        <end position="253"/>
    </location>
</feature>
<proteinExistence type="predicted"/>
<evidence type="ECO:0000256" key="3">
    <source>
        <dbReference type="SAM" id="Phobius"/>
    </source>
</evidence>
<dbReference type="Proteomes" id="UP000034883">
    <property type="component" value="Chromosome"/>
</dbReference>
<feature type="compositionally biased region" description="Low complexity" evidence="2">
    <location>
        <begin position="127"/>
        <end position="147"/>
    </location>
</feature>
<accession>A0A0F6SHR5</accession>
<dbReference type="KEGG" id="samy:DB32_008053"/>
<keyword evidence="3" id="KW-0812">Transmembrane</keyword>
<dbReference type="InterPro" id="IPR011990">
    <property type="entry name" value="TPR-like_helical_dom_sf"/>
</dbReference>
<dbReference type="SUPFAM" id="SSF48452">
    <property type="entry name" value="TPR-like"/>
    <property type="match status" value="1"/>
</dbReference>
<reference evidence="5 6" key="1">
    <citation type="submission" date="2015-03" db="EMBL/GenBank/DDBJ databases">
        <title>Genome assembly of Sandaracinus amylolyticus DSM 53668.</title>
        <authorList>
            <person name="Sharma G."/>
            <person name="Subramanian S."/>
        </authorList>
    </citation>
    <scope>NUCLEOTIDE SEQUENCE [LARGE SCALE GENOMIC DNA]</scope>
    <source>
        <strain evidence="5 6">DSM 53668</strain>
    </source>
</reference>
<feature type="transmembrane region" description="Helical" evidence="3">
    <location>
        <begin position="175"/>
        <end position="198"/>
    </location>
</feature>
<dbReference type="EMBL" id="CP011125">
    <property type="protein sequence ID" value="AKF10904.1"/>
    <property type="molecule type" value="Genomic_DNA"/>
</dbReference>
<evidence type="ECO:0000313" key="6">
    <source>
        <dbReference type="Proteomes" id="UP000034883"/>
    </source>
</evidence>
<sequence length="286" mass="30222">MRSFRSWWLASWLVTSAAWAGVGIHVDVAQAQASTDDEARRHFRLGQAHYENGSFLEAAREFEQAYQLSQRPQLLYNVYVAYRDAGDLVRSRDALREYLTRVPDAENAAMLRARLESLDRMVEQQGTTATPTEAPAETTPTEIAPVETRAETTPDASLETAPDPSSGEGGGISPFPFVVAGVGAAMMIGGAITGAMALSSQDTLDATCPDRACPPGYDFESEANDGRALALTTDVLLIGGGVVLAGGLVWLVIDLVSGGSSSSSEQPPVTAMCGPDGCSVAAHLEL</sequence>
<organism evidence="5 6">
    <name type="scientific">Sandaracinus amylolyticus</name>
    <dbReference type="NCBI Taxonomy" id="927083"/>
    <lineage>
        <taxon>Bacteria</taxon>
        <taxon>Pseudomonadati</taxon>
        <taxon>Myxococcota</taxon>
        <taxon>Polyangia</taxon>
        <taxon>Polyangiales</taxon>
        <taxon>Sandaracinaceae</taxon>
        <taxon>Sandaracinus</taxon>
    </lineage>
</organism>
<name>A0A0F6SHR5_9BACT</name>
<keyword evidence="1" id="KW-0802">TPR repeat</keyword>
<protein>
    <submittedName>
        <fullName evidence="5">Uncharacterized protein</fullName>
    </submittedName>
</protein>
<feature type="chain" id="PRO_5002509596" evidence="4">
    <location>
        <begin position="21"/>
        <end position="286"/>
    </location>
</feature>
<keyword evidence="3" id="KW-0472">Membrane</keyword>
<keyword evidence="6" id="KW-1185">Reference proteome</keyword>
<gene>
    <name evidence="5" type="ORF">DB32_008053</name>
</gene>
<dbReference type="Gene3D" id="1.25.40.10">
    <property type="entry name" value="Tetratricopeptide repeat domain"/>
    <property type="match status" value="1"/>
</dbReference>
<evidence type="ECO:0000256" key="4">
    <source>
        <dbReference type="SAM" id="SignalP"/>
    </source>
</evidence>
<dbReference type="AlphaFoldDB" id="A0A0F6SHR5"/>
<keyword evidence="4" id="KW-0732">Signal</keyword>
<evidence type="ECO:0000256" key="2">
    <source>
        <dbReference type="SAM" id="MobiDB-lite"/>
    </source>
</evidence>
<evidence type="ECO:0000313" key="5">
    <source>
        <dbReference type="EMBL" id="AKF10904.1"/>
    </source>
</evidence>